<dbReference type="InterPro" id="IPR000299">
    <property type="entry name" value="FERM_domain"/>
</dbReference>
<feature type="non-terminal residue" evidence="2">
    <location>
        <position position="1"/>
    </location>
</feature>
<dbReference type="PROSITE" id="PS50057">
    <property type="entry name" value="FERM_3"/>
    <property type="match status" value="1"/>
</dbReference>
<protein>
    <recommendedName>
        <fullName evidence="1">FERM domain-containing protein</fullName>
    </recommendedName>
</protein>
<evidence type="ECO:0000313" key="2">
    <source>
        <dbReference type="EMBL" id="CAF4925962.1"/>
    </source>
</evidence>
<name>A0A8S3CN71_9BILA</name>
<sequence>MEKVQRIYGPIEELKFDLRLRYFPQSIDALSYDKPT</sequence>
<reference evidence="2" key="1">
    <citation type="submission" date="2021-02" db="EMBL/GenBank/DDBJ databases">
        <authorList>
            <person name="Nowell W R."/>
        </authorList>
    </citation>
    <scope>NUCLEOTIDE SEQUENCE</scope>
</reference>
<gene>
    <name evidence="2" type="ORF">SMN809_LOCUS52947</name>
</gene>
<feature type="domain" description="FERM" evidence="1">
    <location>
        <begin position="1"/>
        <end position="36"/>
    </location>
</feature>
<evidence type="ECO:0000313" key="3">
    <source>
        <dbReference type="Proteomes" id="UP000676336"/>
    </source>
</evidence>
<dbReference type="EMBL" id="CAJOBI010180953">
    <property type="protein sequence ID" value="CAF4925962.1"/>
    <property type="molecule type" value="Genomic_DNA"/>
</dbReference>
<dbReference type="AlphaFoldDB" id="A0A8S3CN71"/>
<proteinExistence type="predicted"/>
<organism evidence="2 3">
    <name type="scientific">Rotaria magnacalcarata</name>
    <dbReference type="NCBI Taxonomy" id="392030"/>
    <lineage>
        <taxon>Eukaryota</taxon>
        <taxon>Metazoa</taxon>
        <taxon>Spiralia</taxon>
        <taxon>Gnathifera</taxon>
        <taxon>Rotifera</taxon>
        <taxon>Eurotatoria</taxon>
        <taxon>Bdelloidea</taxon>
        <taxon>Philodinida</taxon>
        <taxon>Philodinidae</taxon>
        <taxon>Rotaria</taxon>
    </lineage>
</organism>
<comment type="caution">
    <text evidence="2">The sequence shown here is derived from an EMBL/GenBank/DDBJ whole genome shotgun (WGS) entry which is preliminary data.</text>
</comment>
<dbReference type="Proteomes" id="UP000676336">
    <property type="component" value="Unassembled WGS sequence"/>
</dbReference>
<evidence type="ECO:0000259" key="1">
    <source>
        <dbReference type="PROSITE" id="PS50057"/>
    </source>
</evidence>
<accession>A0A8S3CN71</accession>